<protein>
    <submittedName>
        <fullName evidence="1">Uncharacterized protein</fullName>
    </submittedName>
</protein>
<dbReference type="Gramene" id="OE9A047019T1">
    <property type="protein sequence ID" value="OE9A047019C1"/>
    <property type="gene ID" value="OE9A047019"/>
</dbReference>
<evidence type="ECO:0000313" key="2">
    <source>
        <dbReference type="Proteomes" id="UP000594638"/>
    </source>
</evidence>
<dbReference type="EMBL" id="CACTIH010001810">
    <property type="protein sequence ID" value="CAA2963494.1"/>
    <property type="molecule type" value="Genomic_DNA"/>
</dbReference>
<keyword evidence="2" id="KW-1185">Reference proteome</keyword>
<organism evidence="1 2">
    <name type="scientific">Olea europaea subsp. europaea</name>
    <dbReference type="NCBI Taxonomy" id="158383"/>
    <lineage>
        <taxon>Eukaryota</taxon>
        <taxon>Viridiplantae</taxon>
        <taxon>Streptophyta</taxon>
        <taxon>Embryophyta</taxon>
        <taxon>Tracheophyta</taxon>
        <taxon>Spermatophyta</taxon>
        <taxon>Magnoliopsida</taxon>
        <taxon>eudicotyledons</taxon>
        <taxon>Gunneridae</taxon>
        <taxon>Pentapetalae</taxon>
        <taxon>asterids</taxon>
        <taxon>lamiids</taxon>
        <taxon>Lamiales</taxon>
        <taxon>Oleaceae</taxon>
        <taxon>Oleeae</taxon>
        <taxon>Olea</taxon>
    </lineage>
</organism>
<dbReference type="AlphaFoldDB" id="A0A8S0QAM5"/>
<reference evidence="1 2" key="1">
    <citation type="submission" date="2019-12" db="EMBL/GenBank/DDBJ databases">
        <authorList>
            <person name="Alioto T."/>
            <person name="Alioto T."/>
            <person name="Gomez Garrido J."/>
        </authorList>
    </citation>
    <scope>NUCLEOTIDE SEQUENCE [LARGE SCALE GENOMIC DNA]</scope>
</reference>
<comment type="caution">
    <text evidence="1">The sequence shown here is derived from an EMBL/GenBank/DDBJ whole genome shotgun (WGS) entry which is preliminary data.</text>
</comment>
<sequence>MEPSHAAPIDNAEFEGCDITDDDGKFIVYITSGYVTYGHGFPTTRRRSTRLRRLAPTTRTQYTRGRSEQRTKTGMNCRESTTMVF</sequence>
<name>A0A8S0QAM5_OLEEU</name>
<proteinExistence type="predicted"/>
<evidence type="ECO:0000313" key="1">
    <source>
        <dbReference type="EMBL" id="CAA2963494.1"/>
    </source>
</evidence>
<accession>A0A8S0QAM5</accession>
<dbReference type="Proteomes" id="UP000594638">
    <property type="component" value="Unassembled WGS sequence"/>
</dbReference>
<gene>
    <name evidence="1" type="ORF">OLEA9_A047019</name>
</gene>